<name>A0A172T3E6_FERPE</name>
<dbReference type="PANTHER" id="PTHR32179:SF3">
    <property type="entry name" value="NICOTINATE-NUCLEOTIDE PYROPHOSPHORYLASE [CARBOXYLATING]"/>
    <property type="match status" value="1"/>
</dbReference>
<dbReference type="EMBL" id="DTBH01000157">
    <property type="protein sequence ID" value="HGQ77781.1"/>
    <property type="molecule type" value="Genomic_DNA"/>
</dbReference>
<dbReference type="Gene3D" id="3.90.1170.20">
    <property type="entry name" value="Quinolinate phosphoribosyl transferase, N-terminal domain"/>
    <property type="match status" value="1"/>
</dbReference>
<dbReference type="PATRIC" id="fig|93466.3.peg.1261"/>
<dbReference type="SUPFAM" id="SSF54675">
    <property type="entry name" value="Nicotinate/Quinolinate PRTase N-terminal domain-like"/>
    <property type="match status" value="1"/>
</dbReference>
<dbReference type="GO" id="GO:0009435">
    <property type="term" value="P:NAD+ biosynthetic process"/>
    <property type="evidence" value="ECO:0007669"/>
    <property type="project" value="UniProtKB-UniPathway"/>
</dbReference>
<evidence type="ECO:0000256" key="7">
    <source>
        <dbReference type="ARBA" id="ARBA00022679"/>
    </source>
</evidence>
<evidence type="ECO:0000256" key="2">
    <source>
        <dbReference type="ARBA" id="ARBA00004893"/>
    </source>
</evidence>
<dbReference type="GO" id="GO:0034213">
    <property type="term" value="P:quinolinate catabolic process"/>
    <property type="evidence" value="ECO:0007669"/>
    <property type="project" value="TreeGrafter"/>
</dbReference>
<dbReference type="InterPro" id="IPR004393">
    <property type="entry name" value="NadC"/>
</dbReference>
<evidence type="ECO:0000256" key="9">
    <source>
        <dbReference type="PIRNR" id="PIRNR006250"/>
    </source>
</evidence>
<evidence type="ECO:0000256" key="6">
    <source>
        <dbReference type="ARBA" id="ARBA00022676"/>
    </source>
</evidence>
<dbReference type="UniPathway" id="UPA00253">
    <property type="reaction ID" value="UER00331"/>
</dbReference>
<gene>
    <name evidence="13" type="primary">nadC</name>
    <name evidence="14" type="ORF">ENT72_08290</name>
    <name evidence="13" type="ORF">ENU12_07790</name>
    <name evidence="12" type="ORF">JM64_05920</name>
</gene>
<evidence type="ECO:0000256" key="8">
    <source>
        <dbReference type="ARBA" id="ARBA00033102"/>
    </source>
</evidence>
<dbReference type="GO" id="GO:0004514">
    <property type="term" value="F:nicotinate-nucleotide diphosphorylase (carboxylating) activity"/>
    <property type="evidence" value="ECO:0007669"/>
    <property type="project" value="UniProtKB-EC"/>
</dbReference>
<keyword evidence="7 9" id="KW-0808">Transferase</keyword>
<dbReference type="Pfam" id="PF02749">
    <property type="entry name" value="QRPTase_N"/>
    <property type="match status" value="1"/>
</dbReference>
<organism evidence="12 15">
    <name type="scientific">Fervidobacterium pennivorans</name>
    <dbReference type="NCBI Taxonomy" id="93466"/>
    <lineage>
        <taxon>Bacteria</taxon>
        <taxon>Thermotogati</taxon>
        <taxon>Thermotogota</taxon>
        <taxon>Thermotogae</taxon>
        <taxon>Thermotogales</taxon>
        <taxon>Fervidobacteriaceae</taxon>
        <taxon>Fervidobacterium</taxon>
    </lineage>
</organism>
<feature type="domain" description="Quinolinate phosphoribosyl transferase C-terminal" evidence="10">
    <location>
        <begin position="104"/>
        <end position="271"/>
    </location>
</feature>
<sequence length="273" mass="30172">MSEKIVEALVELIRKDEHFIDFASYPLRGKNVSGEILLKEPSAVVSGVEIVQDVCKRFNLTIQFSCKDGDVVGKGSIAKISGDAYNLLICERTILNVLSFMSGVATKVRNIVEKTKGKVKIAATRKTIPFTGELQKLAVIHGGGDTHRLNLSDCAMIKDNHIKLYGSISEAVKQVKKILSFSKKIEVEAENEQMAFEACEAGADIVMLDNFAPQEACRVAKALKEKYPHVLIELSGGVNPDKIEEYLCEYIDVISIGRLTSEVKYIDFSLEIE</sequence>
<comment type="pathway">
    <text evidence="2">Cofactor biosynthesis; NAD(+) biosynthesis; nicotinate D-ribonucleotide from quinolinate: step 1/1.</text>
</comment>
<reference evidence="13" key="2">
    <citation type="journal article" date="2020" name="mSystems">
        <title>Genome- and Community-Level Interaction Insights into Carbon Utilization and Element Cycling Functions of Hydrothermarchaeota in Hydrothermal Sediment.</title>
        <authorList>
            <person name="Zhou Z."/>
            <person name="Liu Y."/>
            <person name="Xu W."/>
            <person name="Pan J."/>
            <person name="Luo Z.H."/>
            <person name="Li M."/>
        </authorList>
    </citation>
    <scope>NUCLEOTIDE SEQUENCE [LARGE SCALE GENOMIC DNA]</scope>
    <source>
        <strain evidence="14">SpSt-604</strain>
        <strain evidence="13">SpSt-640</strain>
    </source>
</reference>
<dbReference type="AlphaFoldDB" id="A0A172T3E6"/>
<evidence type="ECO:0000259" key="10">
    <source>
        <dbReference type="Pfam" id="PF01729"/>
    </source>
</evidence>
<evidence type="ECO:0000256" key="3">
    <source>
        <dbReference type="ARBA" id="ARBA00009400"/>
    </source>
</evidence>
<dbReference type="EMBL" id="CP011393">
    <property type="protein sequence ID" value="ANE41545.1"/>
    <property type="molecule type" value="Genomic_DNA"/>
</dbReference>
<evidence type="ECO:0000313" key="12">
    <source>
        <dbReference type="EMBL" id="ANE41545.1"/>
    </source>
</evidence>
<keyword evidence="5" id="KW-0662">Pyridine nucleotide biosynthesis</keyword>
<dbReference type="Pfam" id="PF01729">
    <property type="entry name" value="QRPTase_C"/>
    <property type="match status" value="1"/>
</dbReference>
<evidence type="ECO:0000256" key="1">
    <source>
        <dbReference type="ARBA" id="ARBA00003237"/>
    </source>
</evidence>
<dbReference type="OrthoDB" id="9782546at2"/>
<feature type="domain" description="Quinolinate phosphoribosyl transferase N-terminal" evidence="11">
    <location>
        <begin position="28"/>
        <end position="102"/>
    </location>
</feature>
<reference evidence="12 15" key="1">
    <citation type="submission" date="2014-08" db="EMBL/GenBank/DDBJ databases">
        <title>Fervidobacterium pennivorans DYC genome.</title>
        <authorList>
            <person name="Wushke S."/>
        </authorList>
    </citation>
    <scope>NUCLEOTIDE SEQUENCE [LARGE SCALE GENOMIC DNA]</scope>
    <source>
        <strain evidence="12 15">DYC</strain>
    </source>
</reference>
<dbReference type="InterPro" id="IPR027277">
    <property type="entry name" value="NadC/ModD"/>
</dbReference>
<dbReference type="SUPFAM" id="SSF51690">
    <property type="entry name" value="Nicotinate/Quinolinate PRTase C-terminal domain-like"/>
    <property type="match status" value="1"/>
</dbReference>
<dbReference type="InterPro" id="IPR022412">
    <property type="entry name" value="Quinolinate_PRibosylTrfase_N"/>
</dbReference>
<comment type="similarity">
    <text evidence="3 9">Belongs to the NadC/ModD family.</text>
</comment>
<evidence type="ECO:0000313" key="14">
    <source>
        <dbReference type="EMBL" id="HGU42891.1"/>
    </source>
</evidence>
<proteinExistence type="inferred from homology"/>
<dbReference type="Gene3D" id="3.20.20.70">
    <property type="entry name" value="Aldolase class I"/>
    <property type="match status" value="1"/>
</dbReference>
<protein>
    <recommendedName>
        <fullName evidence="4">nicotinate-nucleotide diphosphorylase (carboxylating)</fullName>
        <ecNumber evidence="4">2.4.2.19</ecNumber>
    </recommendedName>
    <alternativeName>
        <fullName evidence="8">Quinolinate phosphoribosyltransferase [decarboxylating]</fullName>
    </alternativeName>
</protein>
<dbReference type="InterPro" id="IPR036068">
    <property type="entry name" value="Nicotinate_pribotase-like_C"/>
</dbReference>
<dbReference type="PIRSF" id="PIRSF006250">
    <property type="entry name" value="NadC_ModD"/>
    <property type="match status" value="1"/>
</dbReference>
<evidence type="ECO:0000256" key="4">
    <source>
        <dbReference type="ARBA" id="ARBA00011944"/>
    </source>
</evidence>
<evidence type="ECO:0000259" key="11">
    <source>
        <dbReference type="Pfam" id="PF02749"/>
    </source>
</evidence>
<dbReference type="EMBL" id="DSZT01000271">
    <property type="protein sequence ID" value="HGU42891.1"/>
    <property type="molecule type" value="Genomic_DNA"/>
</dbReference>
<dbReference type="FunFam" id="3.20.20.70:FF:000090">
    <property type="entry name" value="Nicotinate-nucleotide pyrophosphorylase [carboxylating]"/>
    <property type="match status" value="1"/>
</dbReference>
<dbReference type="InterPro" id="IPR013785">
    <property type="entry name" value="Aldolase_TIM"/>
</dbReference>
<evidence type="ECO:0000256" key="5">
    <source>
        <dbReference type="ARBA" id="ARBA00022642"/>
    </source>
</evidence>
<dbReference type="KEGG" id="fng:JM64_05920"/>
<evidence type="ECO:0000313" key="15">
    <source>
        <dbReference type="Proteomes" id="UP000077096"/>
    </source>
</evidence>
<dbReference type="NCBIfam" id="TIGR00078">
    <property type="entry name" value="nadC"/>
    <property type="match status" value="1"/>
</dbReference>
<dbReference type="PANTHER" id="PTHR32179">
    <property type="entry name" value="NICOTINATE-NUCLEOTIDE PYROPHOSPHORYLASE [CARBOXYLATING]"/>
    <property type="match status" value="1"/>
</dbReference>
<comment type="function">
    <text evidence="1">Involved in the catabolism of quinolinic acid (QA).</text>
</comment>
<dbReference type="Proteomes" id="UP000077096">
    <property type="component" value="Chromosome"/>
</dbReference>
<keyword evidence="6 9" id="KW-0328">Glycosyltransferase</keyword>
<dbReference type="GO" id="GO:0005737">
    <property type="term" value="C:cytoplasm"/>
    <property type="evidence" value="ECO:0007669"/>
    <property type="project" value="TreeGrafter"/>
</dbReference>
<evidence type="ECO:0000313" key="13">
    <source>
        <dbReference type="EMBL" id="HGQ77781.1"/>
    </source>
</evidence>
<accession>A0A172T3E6</accession>
<dbReference type="CDD" id="cd01572">
    <property type="entry name" value="QPRTase"/>
    <property type="match status" value="1"/>
</dbReference>
<dbReference type="InterPro" id="IPR002638">
    <property type="entry name" value="Quinolinate_PRibosylTrfase_C"/>
</dbReference>
<dbReference type="EC" id="2.4.2.19" evidence="4"/>
<dbReference type="InterPro" id="IPR037128">
    <property type="entry name" value="Quinolinate_PRibosylTase_N_sf"/>
</dbReference>